<dbReference type="InterPro" id="IPR016161">
    <property type="entry name" value="Ald_DH/histidinol_DH"/>
</dbReference>
<evidence type="ECO:0000313" key="4">
    <source>
        <dbReference type="EMBL" id="MBO1884432.1"/>
    </source>
</evidence>
<dbReference type="InterPro" id="IPR016162">
    <property type="entry name" value="Ald_DH_N"/>
</dbReference>
<dbReference type="Gene3D" id="3.40.309.10">
    <property type="entry name" value="Aldehyde Dehydrogenase, Chain A, domain 2"/>
    <property type="match status" value="1"/>
</dbReference>
<dbReference type="PANTHER" id="PTHR43353">
    <property type="entry name" value="SUCCINATE-SEMIALDEHYDE DEHYDROGENASE, MITOCHONDRIAL"/>
    <property type="match status" value="1"/>
</dbReference>
<dbReference type="InterPro" id="IPR016160">
    <property type="entry name" value="Ald_DH_CS_CYS"/>
</dbReference>
<dbReference type="SUPFAM" id="SSF53720">
    <property type="entry name" value="ALDH-like"/>
    <property type="match status" value="1"/>
</dbReference>
<name>A0ABS3PZ69_9FLAO</name>
<evidence type="ECO:0000313" key="5">
    <source>
        <dbReference type="Proteomes" id="UP000681610"/>
    </source>
</evidence>
<evidence type="ECO:0000256" key="1">
    <source>
        <dbReference type="ARBA" id="ARBA00009986"/>
    </source>
</evidence>
<protein>
    <submittedName>
        <fullName evidence="4">NADP-dependent glyceraldehyde-3-phosphate dehydrogenase</fullName>
    </submittedName>
</protein>
<keyword evidence="2" id="KW-0560">Oxidoreductase</keyword>
<dbReference type="RefSeq" id="WP_208058924.1">
    <property type="nucleotide sequence ID" value="NZ_JAGDYP010000006.1"/>
</dbReference>
<comment type="similarity">
    <text evidence="1">Belongs to the aldehyde dehydrogenase family.</text>
</comment>
<dbReference type="CDD" id="cd07082">
    <property type="entry name" value="ALDH_F11_NP-GAPDH"/>
    <property type="match status" value="1"/>
</dbReference>
<dbReference type="Gene3D" id="3.40.605.10">
    <property type="entry name" value="Aldehyde Dehydrogenase, Chain A, domain 1"/>
    <property type="match status" value="1"/>
</dbReference>
<dbReference type="InterPro" id="IPR016163">
    <property type="entry name" value="Ald_DH_C"/>
</dbReference>
<dbReference type="InterPro" id="IPR015590">
    <property type="entry name" value="Aldehyde_DH_dom"/>
</dbReference>
<dbReference type="InterPro" id="IPR050740">
    <property type="entry name" value="Aldehyde_DH_Superfamily"/>
</dbReference>
<keyword evidence="5" id="KW-1185">Reference proteome</keyword>
<reference evidence="4 5" key="1">
    <citation type="submission" date="2021-03" db="EMBL/GenBank/DDBJ databases">
        <title>Isolation and description of Capnocytophaga bilenii sp. nov., a novel Capnocytophaga species, isolated from a gingivitis subject.</title>
        <authorList>
            <person name="Antezack A."/>
            <person name="Monnet-Corti V."/>
            <person name="La Scola B."/>
        </authorList>
    </citation>
    <scope>NUCLEOTIDE SEQUENCE [LARGE SCALE GENOMIC DNA]</scope>
    <source>
        <strain evidence="4 5">Marseille-Q4570</strain>
    </source>
</reference>
<organism evidence="4 5">
    <name type="scientific">Capnocytophaga bilenii</name>
    <dbReference type="NCBI Taxonomy" id="2819369"/>
    <lineage>
        <taxon>Bacteria</taxon>
        <taxon>Pseudomonadati</taxon>
        <taxon>Bacteroidota</taxon>
        <taxon>Flavobacteriia</taxon>
        <taxon>Flavobacteriales</taxon>
        <taxon>Flavobacteriaceae</taxon>
        <taxon>Capnocytophaga</taxon>
    </lineage>
</organism>
<dbReference type="PANTHER" id="PTHR43353:SF5">
    <property type="entry name" value="SUCCINATE-SEMIALDEHYDE DEHYDROGENASE, MITOCHONDRIAL"/>
    <property type="match status" value="1"/>
</dbReference>
<gene>
    <name evidence="4" type="ORF">J4N46_08390</name>
</gene>
<comment type="caution">
    <text evidence="4">The sequence shown here is derived from an EMBL/GenBank/DDBJ whole genome shotgun (WGS) entry which is preliminary data.</text>
</comment>
<proteinExistence type="inferred from homology"/>
<evidence type="ECO:0000259" key="3">
    <source>
        <dbReference type="Pfam" id="PF00171"/>
    </source>
</evidence>
<dbReference type="Pfam" id="PF00171">
    <property type="entry name" value="Aldedh"/>
    <property type="match status" value="1"/>
</dbReference>
<dbReference type="EMBL" id="JAGDYP010000006">
    <property type="protein sequence ID" value="MBO1884432.1"/>
    <property type="molecule type" value="Genomic_DNA"/>
</dbReference>
<sequence>MNKIPEEHYVKPFQQQTYLINGKLRTWNGDFTNIYSTISSTEQYAPTLLGSVPNLGKEQALEALQSACDAYNKGKGLWPTMKVKDRIAALLKFVKLMEKKRDEVVKLMMWEIGKSLADSRKEFDRTTEYIYDTIEAYKKLDNESSKFQQRDGVYALIRRGPLGVVLCLGPYNYPLNETFALIIPALVMGNTVIFKPAKHGVLLFSPILEAFQEAFPQGVINILYGRGRTVAPPIMQTGRIDVLALIGNSKTAIALQDEHPNKNRLRLVFGLEAKNPGVVLPDANLDFAVSECIKGALSFNGQRCTALKILYVHQDIKDEFIKRFAEKVDELKFGNPWEDNVMLTPLPEVEKPAYIQELIDDALAKGATIQNKKGGQRTENFIFPAVLYPVTKEMRVYSEEQFGPLVPIKSFTHSSEIINEIADSKYGQQISLFGEDPNTLAPLIDTLVNLVCRVNLNSLCQRGPDVFPFTGRKDSAVGTLSVHDALRSFSIRTFVSFQNNDYNRQIVDNLLNTNTSNFINTDYIL</sequence>
<evidence type="ECO:0000256" key="2">
    <source>
        <dbReference type="ARBA" id="ARBA00023002"/>
    </source>
</evidence>
<accession>A0ABS3PZ69</accession>
<dbReference type="PROSITE" id="PS00070">
    <property type="entry name" value="ALDEHYDE_DEHYDR_CYS"/>
    <property type="match status" value="1"/>
</dbReference>
<feature type="domain" description="Aldehyde dehydrogenase" evidence="3">
    <location>
        <begin position="38"/>
        <end position="490"/>
    </location>
</feature>
<dbReference type="Proteomes" id="UP000681610">
    <property type="component" value="Unassembled WGS sequence"/>
</dbReference>